<comment type="catalytic activity">
    <reaction evidence="20">
        <text>oxaloacetate + GTP = phosphoenolpyruvate + GDP + CO2</text>
        <dbReference type="Rhea" id="RHEA:10388"/>
        <dbReference type="ChEBI" id="CHEBI:16452"/>
        <dbReference type="ChEBI" id="CHEBI:16526"/>
        <dbReference type="ChEBI" id="CHEBI:37565"/>
        <dbReference type="ChEBI" id="CHEBI:58189"/>
        <dbReference type="ChEBI" id="CHEBI:58702"/>
        <dbReference type="EC" id="4.1.1.32"/>
    </reaction>
    <physiologicalReaction direction="left-to-right" evidence="20">
        <dbReference type="Rhea" id="RHEA:10389"/>
    </physiologicalReaction>
    <physiologicalReaction direction="right-to-left" evidence="20">
        <dbReference type="Rhea" id="RHEA:10390"/>
    </physiologicalReaction>
</comment>
<evidence type="ECO:0000256" key="17">
    <source>
        <dbReference type="ARBA" id="ARBA00023239"/>
    </source>
</evidence>
<dbReference type="HAMAP" id="MF_00452">
    <property type="entry name" value="PEPCK_GTP"/>
    <property type="match status" value="1"/>
</dbReference>
<evidence type="ECO:0000256" key="18">
    <source>
        <dbReference type="ARBA" id="ARBA00040372"/>
    </source>
</evidence>
<evidence type="ECO:0000313" key="24">
    <source>
        <dbReference type="Proteomes" id="UP000515156"/>
    </source>
</evidence>
<dbReference type="GO" id="GO:0004613">
    <property type="term" value="F:phosphoenolpyruvate carboxykinase (GTP) activity"/>
    <property type="evidence" value="ECO:0007669"/>
    <property type="project" value="UniProtKB-EC"/>
</dbReference>
<keyword evidence="11" id="KW-0479">Metal-binding</keyword>
<feature type="domain" description="Phosphoenolpyruvate carboxykinase GTP-utilising N-terminal" evidence="23">
    <location>
        <begin position="30"/>
        <end position="256"/>
    </location>
</feature>
<dbReference type="NCBIfam" id="NF003253">
    <property type="entry name" value="PRK04210.1"/>
    <property type="match status" value="1"/>
</dbReference>
<evidence type="ECO:0000256" key="1">
    <source>
        <dbReference type="ARBA" id="ARBA00001936"/>
    </source>
</evidence>
<dbReference type="InterPro" id="IPR035077">
    <property type="entry name" value="PEP_carboxykinase_GTP_C"/>
</dbReference>
<evidence type="ECO:0000256" key="15">
    <source>
        <dbReference type="ARBA" id="ARBA00023134"/>
    </source>
</evidence>
<dbReference type="GO" id="GO:0019543">
    <property type="term" value="P:propionate catabolic process"/>
    <property type="evidence" value="ECO:0007669"/>
    <property type="project" value="TreeGrafter"/>
</dbReference>
<evidence type="ECO:0000256" key="11">
    <source>
        <dbReference type="ARBA" id="ARBA00022723"/>
    </source>
</evidence>
<comment type="subunit">
    <text evidence="5">Monomer.</text>
</comment>
<keyword evidence="17" id="KW-0456">Lyase</keyword>
<evidence type="ECO:0000256" key="6">
    <source>
        <dbReference type="ARBA" id="ARBA00012306"/>
    </source>
</evidence>
<dbReference type="InterPro" id="IPR013035">
    <property type="entry name" value="PEP_carboxykinase_C"/>
</dbReference>
<evidence type="ECO:0000256" key="5">
    <source>
        <dbReference type="ARBA" id="ARBA00011245"/>
    </source>
</evidence>
<dbReference type="InterPro" id="IPR008209">
    <property type="entry name" value="PEP_carboxykinase_GTP"/>
</dbReference>
<evidence type="ECO:0000256" key="16">
    <source>
        <dbReference type="ARBA" id="ARBA00023211"/>
    </source>
</evidence>
<evidence type="ECO:0000313" key="25">
    <source>
        <dbReference type="RefSeq" id="XP_030068248.1"/>
    </source>
</evidence>
<keyword evidence="12" id="KW-0547">Nucleotide-binding</keyword>
<dbReference type="GO" id="GO:0005525">
    <property type="term" value="F:GTP binding"/>
    <property type="evidence" value="ECO:0007669"/>
    <property type="project" value="UniProtKB-KW"/>
</dbReference>
<dbReference type="FunFam" id="2.170.8.10:FF:000006">
    <property type="entry name" value="Phosphoenolpyruvate carboxykinase, cytosolic [GTP]"/>
    <property type="match status" value="1"/>
</dbReference>
<dbReference type="GO" id="GO:0006094">
    <property type="term" value="P:gluconeogenesis"/>
    <property type="evidence" value="ECO:0007669"/>
    <property type="project" value="UniProtKB-UniPathway"/>
</dbReference>
<evidence type="ECO:0000256" key="8">
    <source>
        <dbReference type="ARBA" id="ARBA00022490"/>
    </source>
</evidence>
<dbReference type="CTD" id="5105"/>
<dbReference type="InterPro" id="IPR035078">
    <property type="entry name" value="PEP_carboxykinase_GTP_N"/>
</dbReference>
<dbReference type="GeneID" id="115476169"/>
<dbReference type="GO" id="GO:0042594">
    <property type="term" value="P:response to starvation"/>
    <property type="evidence" value="ECO:0007669"/>
    <property type="project" value="TreeGrafter"/>
</dbReference>
<dbReference type="FunFam" id="3.40.449.10:FF:000003">
    <property type="entry name" value="Phosphoenolpyruvate carboxykinase, cytosolic [GTP]"/>
    <property type="match status" value="1"/>
</dbReference>
<dbReference type="SUPFAM" id="SSF68923">
    <property type="entry name" value="PEP carboxykinase N-terminal domain"/>
    <property type="match status" value="1"/>
</dbReference>
<dbReference type="KEGG" id="muo:115476169"/>
<dbReference type="GO" id="GO:0030145">
    <property type="term" value="F:manganese ion binding"/>
    <property type="evidence" value="ECO:0007669"/>
    <property type="project" value="TreeGrafter"/>
</dbReference>
<keyword evidence="13" id="KW-0418">Kinase</keyword>
<keyword evidence="9" id="KW-0597">Phosphoprotein</keyword>
<dbReference type="PANTHER" id="PTHR11561:SF18">
    <property type="entry name" value="PHOSPHOENOLPYRUVATE CARBOXYKINASE, CYTOSOLIC [GTP]"/>
    <property type="match status" value="1"/>
</dbReference>
<dbReference type="Proteomes" id="UP000515156">
    <property type="component" value="Chromosome 8"/>
</dbReference>
<keyword evidence="10" id="KW-0808">Transferase</keyword>
<keyword evidence="16" id="KW-0464">Manganese</keyword>
<name>A0A6P7YTG1_9AMPH</name>
<dbReference type="GO" id="GO:0071333">
    <property type="term" value="P:cellular response to glucose stimulus"/>
    <property type="evidence" value="ECO:0007669"/>
    <property type="project" value="TreeGrafter"/>
</dbReference>
<evidence type="ECO:0000256" key="10">
    <source>
        <dbReference type="ARBA" id="ARBA00022679"/>
    </source>
</evidence>
<dbReference type="GO" id="GO:0005829">
    <property type="term" value="C:cytosol"/>
    <property type="evidence" value="ECO:0007669"/>
    <property type="project" value="TreeGrafter"/>
</dbReference>
<dbReference type="SUPFAM" id="SSF53795">
    <property type="entry name" value="PEP carboxykinase-like"/>
    <property type="match status" value="1"/>
</dbReference>
<dbReference type="GO" id="GO:0006107">
    <property type="term" value="P:oxaloacetate metabolic process"/>
    <property type="evidence" value="ECO:0007669"/>
    <property type="project" value="TreeGrafter"/>
</dbReference>
<evidence type="ECO:0000256" key="2">
    <source>
        <dbReference type="ARBA" id="ARBA00004496"/>
    </source>
</evidence>
<dbReference type="UniPathway" id="UPA00138"/>
<evidence type="ECO:0000256" key="3">
    <source>
        <dbReference type="ARBA" id="ARBA00004742"/>
    </source>
</evidence>
<comment type="subcellular location">
    <subcellularLocation>
        <location evidence="2">Cytoplasm</location>
    </subcellularLocation>
</comment>
<dbReference type="GO" id="GO:0070365">
    <property type="term" value="P:hepatocyte differentiation"/>
    <property type="evidence" value="ECO:0007669"/>
    <property type="project" value="TreeGrafter"/>
</dbReference>
<evidence type="ECO:0000256" key="13">
    <source>
        <dbReference type="ARBA" id="ARBA00022777"/>
    </source>
</evidence>
<dbReference type="PANTHER" id="PTHR11561">
    <property type="entry name" value="PHOSPHOENOLPYRUVATE CARBOXYKINASE"/>
    <property type="match status" value="1"/>
</dbReference>
<comment type="cofactor">
    <cofactor evidence="1">
        <name>Mn(2+)</name>
        <dbReference type="ChEBI" id="CHEBI:29035"/>
    </cofactor>
</comment>
<dbReference type="InterPro" id="IPR018091">
    <property type="entry name" value="PEP_carboxykin_GTP_CS"/>
</dbReference>
<proteinExistence type="inferred from homology"/>
<feature type="domain" description="Phosphoenolpyruvate carboxykinase C-terminal P-loop" evidence="22">
    <location>
        <begin position="260"/>
        <end position="618"/>
    </location>
</feature>
<evidence type="ECO:0000256" key="12">
    <source>
        <dbReference type="ARBA" id="ARBA00022741"/>
    </source>
</evidence>
<dbReference type="InterPro" id="IPR008210">
    <property type="entry name" value="PEP_carboxykinase_N"/>
</dbReference>
<dbReference type="FunCoup" id="A0A6P7YTG1">
    <property type="interactions" value="1176"/>
</dbReference>
<dbReference type="Pfam" id="PF00821">
    <property type="entry name" value="PEPCK_GTP"/>
    <property type="match status" value="1"/>
</dbReference>
<dbReference type="RefSeq" id="XP_030068248.1">
    <property type="nucleotide sequence ID" value="XM_030212388.1"/>
</dbReference>
<keyword evidence="24" id="KW-1185">Reference proteome</keyword>
<evidence type="ECO:0000256" key="14">
    <source>
        <dbReference type="ARBA" id="ARBA00022793"/>
    </source>
</evidence>
<keyword evidence="7" id="KW-0312">Gluconeogenesis</keyword>
<dbReference type="GO" id="GO:0032869">
    <property type="term" value="P:cellular response to insulin stimulus"/>
    <property type="evidence" value="ECO:0007669"/>
    <property type="project" value="TreeGrafter"/>
</dbReference>
<evidence type="ECO:0000256" key="21">
    <source>
        <dbReference type="ARBA" id="ARBA00049257"/>
    </source>
</evidence>
<accession>A0A6P7YTG1</accession>
<protein>
    <recommendedName>
        <fullName evidence="18">Phosphoenolpyruvate carboxykinase, cytosolic [GTP]</fullName>
        <ecNumber evidence="6">4.1.1.32</ecNumber>
    </recommendedName>
    <alternativeName>
        <fullName evidence="19">Serine-protein kinase PCK1</fullName>
    </alternativeName>
</protein>
<keyword evidence="15" id="KW-0342">GTP-binding</keyword>
<evidence type="ECO:0000256" key="19">
    <source>
        <dbReference type="ARBA" id="ARBA00042054"/>
    </source>
</evidence>
<evidence type="ECO:0000259" key="22">
    <source>
        <dbReference type="Pfam" id="PF00821"/>
    </source>
</evidence>
<dbReference type="FunFam" id="3.90.228.20:FF:000005">
    <property type="entry name" value="Phosphoenolpyruvate carboxykinase [GTP], mitochondrial"/>
    <property type="match status" value="1"/>
</dbReference>
<comment type="similarity">
    <text evidence="4">Belongs to the phosphoenolpyruvate carboxykinase [GTP] family.</text>
</comment>
<dbReference type="Gene3D" id="3.90.228.20">
    <property type="match status" value="1"/>
</dbReference>
<dbReference type="InParanoid" id="A0A6P7YTG1"/>
<dbReference type="Gene3D" id="3.40.449.10">
    <property type="entry name" value="Phosphoenolpyruvate Carboxykinase, domain 1"/>
    <property type="match status" value="1"/>
</dbReference>
<evidence type="ECO:0000256" key="9">
    <source>
        <dbReference type="ARBA" id="ARBA00022553"/>
    </source>
</evidence>
<dbReference type="PIRSF" id="PIRSF001348">
    <property type="entry name" value="PEP_carboxykinase_GTP"/>
    <property type="match status" value="1"/>
</dbReference>
<organism evidence="24 25">
    <name type="scientific">Microcaecilia unicolor</name>
    <dbReference type="NCBI Taxonomy" id="1415580"/>
    <lineage>
        <taxon>Eukaryota</taxon>
        <taxon>Metazoa</taxon>
        <taxon>Chordata</taxon>
        <taxon>Craniata</taxon>
        <taxon>Vertebrata</taxon>
        <taxon>Euteleostomi</taxon>
        <taxon>Amphibia</taxon>
        <taxon>Gymnophiona</taxon>
        <taxon>Siphonopidae</taxon>
        <taxon>Microcaecilia</taxon>
    </lineage>
</organism>
<comment type="pathway">
    <text evidence="3">Carbohydrate biosynthesis; gluconeogenesis.</text>
</comment>
<keyword evidence="8" id="KW-0963">Cytoplasm</keyword>
<keyword evidence="14" id="KW-0210">Decarboxylase</keyword>
<dbReference type="Pfam" id="PF17297">
    <property type="entry name" value="PEPCK_N"/>
    <property type="match status" value="1"/>
</dbReference>
<gene>
    <name evidence="25" type="primary">PCK1</name>
</gene>
<dbReference type="GO" id="GO:0016301">
    <property type="term" value="F:kinase activity"/>
    <property type="evidence" value="ECO:0007669"/>
    <property type="project" value="UniProtKB-KW"/>
</dbReference>
<dbReference type="CDD" id="cd00819">
    <property type="entry name" value="PEPCK_GTP"/>
    <property type="match status" value="1"/>
</dbReference>
<dbReference type="EC" id="4.1.1.32" evidence="6"/>
<dbReference type="AlphaFoldDB" id="A0A6P7YTG1"/>
<comment type="catalytic activity">
    <reaction evidence="21">
        <text>L-seryl-[protein] + GTP = O-phospho-L-seryl-[protein] + GDP + H(+)</text>
        <dbReference type="Rhea" id="RHEA:64020"/>
        <dbReference type="Rhea" id="RHEA-COMP:9863"/>
        <dbReference type="Rhea" id="RHEA-COMP:11604"/>
        <dbReference type="ChEBI" id="CHEBI:15378"/>
        <dbReference type="ChEBI" id="CHEBI:29999"/>
        <dbReference type="ChEBI" id="CHEBI:37565"/>
        <dbReference type="ChEBI" id="CHEBI:58189"/>
        <dbReference type="ChEBI" id="CHEBI:83421"/>
    </reaction>
    <physiologicalReaction direction="left-to-right" evidence="21">
        <dbReference type="Rhea" id="RHEA:64021"/>
    </physiologicalReaction>
</comment>
<evidence type="ECO:0000256" key="4">
    <source>
        <dbReference type="ARBA" id="ARBA00005796"/>
    </source>
</evidence>
<dbReference type="GO" id="GO:0046327">
    <property type="term" value="P:glycerol biosynthetic process from pyruvate"/>
    <property type="evidence" value="ECO:0007669"/>
    <property type="project" value="TreeGrafter"/>
</dbReference>
<dbReference type="OrthoDB" id="5841594at2759"/>
<reference evidence="25" key="1">
    <citation type="submission" date="2025-08" db="UniProtKB">
        <authorList>
            <consortium name="RefSeq"/>
        </authorList>
    </citation>
    <scope>IDENTIFICATION</scope>
</reference>
<sequence length="622" mass="69690">MPPQIQAGLKVTGKVVQGDLNSLTPEVRGFIQSNAALCQPESIHICDGSNEENKKILNLMEDLGMIKKLTKYENCWLTLTDPRDVARIESKTVIITQEQRDTVPTAKTGVSQLGRWMCEDDFEKAFKARFPGCMKGRTMYVIPFSMGPIGSPLSKIGIQLTDSPYVVASMRIMTRMGTAVLESLGDGEFVKCLHSVGCPLPLKNPLVNNWPCNPDLTLIAHIPDRREIISFGSGYGGNSLLGKKCFALRIASRIAKEEGWLAEHMLILGITNPEGEKKYFVAAFPSACGKTNLAMMNPTLPGWKIECVGDDIAWMKFDEQGNLRAINPENGFFGVAPGTSVKTNPNAMKTIQKNTIFTNVAETSDGGVYWEGIDEPLGSRVTLTSWRNKEWMPDNEEPSAHPNSRFCTPASQCPIIDPAWESLEGVPIEGIIFGGRRPVGVPLVYEALNWQHGVFVGAAMRSEATAAAEHKGKIIMHDPFAMRPFFGYNFGRYLAHWLSMEHHPSAKLPRIFHVNWFRKDLQGRFLWPGYGENSRVLEWIFNRINGQDCARQTPIGYVPTDTALNLKGLGDINMKELFDISKEFWQEEVEDIKKYFDEQVNADLPYEIERELLALEQRIKQL</sequence>
<dbReference type="GO" id="GO:0071549">
    <property type="term" value="P:cellular response to dexamethasone stimulus"/>
    <property type="evidence" value="ECO:0007669"/>
    <property type="project" value="TreeGrafter"/>
</dbReference>
<dbReference type="PROSITE" id="PS00505">
    <property type="entry name" value="PEPCK_GTP"/>
    <property type="match status" value="1"/>
</dbReference>
<evidence type="ECO:0000256" key="20">
    <source>
        <dbReference type="ARBA" id="ARBA00047291"/>
    </source>
</evidence>
<dbReference type="Gene3D" id="2.170.8.10">
    <property type="entry name" value="Phosphoenolpyruvate Carboxykinase, domain 2"/>
    <property type="match status" value="1"/>
</dbReference>
<evidence type="ECO:0000256" key="7">
    <source>
        <dbReference type="ARBA" id="ARBA00022432"/>
    </source>
</evidence>
<evidence type="ECO:0000259" key="23">
    <source>
        <dbReference type="Pfam" id="PF17297"/>
    </source>
</evidence>